<dbReference type="GO" id="GO:0005975">
    <property type="term" value="P:carbohydrate metabolic process"/>
    <property type="evidence" value="ECO:0007669"/>
    <property type="project" value="InterPro"/>
</dbReference>
<name>A0A7S1IH92_9EUGL</name>
<accession>A0A7S1IH92</accession>
<dbReference type="InterPro" id="IPR020464">
    <property type="entry name" value="LanC-like_prot_euk"/>
</dbReference>
<keyword evidence="2" id="KW-0479">Metal-binding</keyword>
<dbReference type="GO" id="GO:0005886">
    <property type="term" value="C:plasma membrane"/>
    <property type="evidence" value="ECO:0007669"/>
    <property type="project" value="TreeGrafter"/>
</dbReference>
<dbReference type="InterPro" id="IPR007822">
    <property type="entry name" value="LANC-like"/>
</dbReference>
<dbReference type="PRINTS" id="PR01950">
    <property type="entry name" value="LANCSUPER"/>
</dbReference>
<comment type="similarity">
    <text evidence="1">Belongs to the LanC-like protein family.</text>
</comment>
<gene>
    <name evidence="3" type="ORF">EGYM00392_LOCUS23309</name>
</gene>
<evidence type="ECO:0000313" key="3">
    <source>
        <dbReference type="EMBL" id="CAD9012208.1"/>
    </source>
</evidence>
<dbReference type="InterPro" id="IPR012341">
    <property type="entry name" value="6hp_glycosidase-like_sf"/>
</dbReference>
<organism evidence="3">
    <name type="scientific">Eutreptiella gymnastica</name>
    <dbReference type="NCBI Taxonomy" id="73025"/>
    <lineage>
        <taxon>Eukaryota</taxon>
        <taxon>Discoba</taxon>
        <taxon>Euglenozoa</taxon>
        <taxon>Euglenida</taxon>
        <taxon>Spirocuta</taxon>
        <taxon>Euglenophyceae</taxon>
        <taxon>Eutreptiales</taxon>
        <taxon>Eutreptiaceae</taxon>
        <taxon>Eutreptiella</taxon>
    </lineage>
</organism>
<protein>
    <submittedName>
        <fullName evidence="3">Uncharacterized protein</fullName>
    </submittedName>
</protein>
<feature type="binding site" evidence="2">
    <location>
        <position position="275"/>
    </location>
    <ligand>
        <name>Zn(2+)</name>
        <dbReference type="ChEBI" id="CHEBI:29105"/>
    </ligand>
</feature>
<sequence length="410" mass="46135">MTRFVPNRARPYDGQPVVPQLDTIQKHLNHHLQALEHATRIDALPDSRGRWKDDPTVYTGVGGVAFMYFRLYLHMKLIGNASGAQLMLDKCQQRLESCQRQLPRQEDMVSFFCSSGGIYALSAAVAHARGAHDHAAAFITGLYDLQTLCWSRQTIDEILFGRAGYLYCLFFVRQYAGAQVPTSLLQQVMRIMLQTGSTGRCRDWPAMWYCFEEPYLGAAHGMAGILYMLLQEFHLLCPEEQTLARDLVYRTLGLANLEGNYPPVLGEEARLVHWCHGAPGFVSFLLKAAEVFGDAKFKQAAAKACDVIWQQGLLQKGLGLCHGICGNAYAFLSMYRATRDPRYLHYAWEFCQATWDPQVLQHISTAPDRQRKVQGVPDAPYSLMEGAAGVICFYADMLRPEASVFPAYEL</sequence>
<evidence type="ECO:0000256" key="1">
    <source>
        <dbReference type="ARBA" id="ARBA00007179"/>
    </source>
</evidence>
<dbReference type="PANTHER" id="PTHR12736">
    <property type="entry name" value="LANC-LIKE PROTEIN"/>
    <property type="match status" value="1"/>
</dbReference>
<dbReference type="Gene3D" id="1.50.10.10">
    <property type="match status" value="1"/>
</dbReference>
<dbReference type="CDD" id="cd04794">
    <property type="entry name" value="euk_LANCL"/>
    <property type="match status" value="1"/>
</dbReference>
<keyword evidence="2" id="KW-0862">Zinc</keyword>
<dbReference type="Pfam" id="PF05147">
    <property type="entry name" value="LANC_like"/>
    <property type="match status" value="1"/>
</dbReference>
<proteinExistence type="inferred from homology"/>
<dbReference type="SUPFAM" id="SSF158745">
    <property type="entry name" value="LanC-like"/>
    <property type="match status" value="1"/>
</dbReference>
<dbReference type="GO" id="GO:0046872">
    <property type="term" value="F:metal ion binding"/>
    <property type="evidence" value="ECO:0007669"/>
    <property type="project" value="UniProtKB-KW"/>
</dbReference>
<dbReference type="SMART" id="SM01260">
    <property type="entry name" value="LANC_like"/>
    <property type="match status" value="1"/>
</dbReference>
<evidence type="ECO:0000256" key="2">
    <source>
        <dbReference type="PIRSR" id="PIRSR607822-1"/>
    </source>
</evidence>
<dbReference type="AlphaFoldDB" id="A0A7S1IH92"/>
<dbReference type="EMBL" id="HBGA01062882">
    <property type="protein sequence ID" value="CAD9012208.1"/>
    <property type="molecule type" value="Transcribed_RNA"/>
</dbReference>
<reference evidence="3" key="1">
    <citation type="submission" date="2021-01" db="EMBL/GenBank/DDBJ databases">
        <authorList>
            <person name="Corre E."/>
            <person name="Pelletier E."/>
            <person name="Niang G."/>
            <person name="Scheremetjew M."/>
            <person name="Finn R."/>
            <person name="Kale V."/>
            <person name="Holt S."/>
            <person name="Cochrane G."/>
            <person name="Meng A."/>
            <person name="Brown T."/>
            <person name="Cohen L."/>
        </authorList>
    </citation>
    <scope>NUCLEOTIDE SEQUENCE</scope>
    <source>
        <strain evidence="3">NIES-381</strain>
    </source>
</reference>
<feature type="binding site" evidence="2">
    <location>
        <position position="321"/>
    </location>
    <ligand>
        <name>Zn(2+)</name>
        <dbReference type="ChEBI" id="CHEBI:29105"/>
    </ligand>
</feature>
<feature type="binding site" evidence="2">
    <location>
        <position position="322"/>
    </location>
    <ligand>
        <name>Zn(2+)</name>
        <dbReference type="ChEBI" id="CHEBI:29105"/>
    </ligand>
</feature>
<dbReference type="GO" id="GO:0031179">
    <property type="term" value="P:peptide modification"/>
    <property type="evidence" value="ECO:0007669"/>
    <property type="project" value="InterPro"/>
</dbReference>
<dbReference type="PRINTS" id="PR01951">
    <property type="entry name" value="LANCEUKARYTE"/>
</dbReference>
<dbReference type="PANTHER" id="PTHR12736:SF7">
    <property type="entry name" value="LANC-LIKE PROTEIN 3"/>
    <property type="match status" value="1"/>
</dbReference>